<dbReference type="InterPro" id="IPR030159">
    <property type="entry name" value="LsrB"/>
</dbReference>
<dbReference type="HOGENOM" id="CLU_037628_3_0_9"/>
<dbReference type="PROSITE" id="PS51257">
    <property type="entry name" value="PROKAR_LIPOPROTEIN"/>
    <property type="match status" value="1"/>
</dbReference>
<evidence type="ECO:0000256" key="5">
    <source>
        <dbReference type="ARBA" id="ARBA00022764"/>
    </source>
</evidence>
<dbReference type="SUPFAM" id="SSF53822">
    <property type="entry name" value="Periplasmic binding protein-like I"/>
    <property type="match status" value="1"/>
</dbReference>
<evidence type="ECO:0000313" key="10">
    <source>
        <dbReference type="Proteomes" id="UP000001917"/>
    </source>
</evidence>
<dbReference type="GO" id="GO:0030288">
    <property type="term" value="C:outer membrane-bounded periplasmic space"/>
    <property type="evidence" value="ECO:0007669"/>
    <property type="project" value="TreeGrafter"/>
</dbReference>
<evidence type="ECO:0000256" key="7">
    <source>
        <dbReference type="SAM" id="SignalP"/>
    </source>
</evidence>
<keyword evidence="4 7" id="KW-0732">Signal</keyword>
<evidence type="ECO:0000259" key="8">
    <source>
        <dbReference type="Pfam" id="PF13407"/>
    </source>
</evidence>
<dbReference type="RefSeq" id="WP_012810115.1">
    <property type="nucleotide sequence ID" value="NC_013205.1"/>
</dbReference>
<dbReference type="EMBL" id="CP001727">
    <property type="protein sequence ID" value="ACV57756.1"/>
    <property type="molecule type" value="Genomic_DNA"/>
</dbReference>
<keyword evidence="5" id="KW-0574">Periplasm</keyword>
<feature type="signal peptide" evidence="7">
    <location>
        <begin position="1"/>
        <end position="27"/>
    </location>
</feature>
<evidence type="ECO:0000256" key="1">
    <source>
        <dbReference type="ARBA" id="ARBA00004196"/>
    </source>
</evidence>
<keyword evidence="10" id="KW-1185">Reference proteome</keyword>
<dbReference type="Pfam" id="PF13407">
    <property type="entry name" value="Peripla_BP_4"/>
    <property type="match status" value="1"/>
</dbReference>
<dbReference type="PANTHER" id="PTHR30036:SF8">
    <property type="entry name" value="ABC-TYPE SUGAR TRANSPORT SYSTEM PERIPLASMIC COMPONENT-LIKE PROTEIN"/>
    <property type="match status" value="1"/>
</dbReference>
<dbReference type="KEGG" id="aac:Aaci_0711"/>
<feature type="chain" id="PRO_5039096960" description="Autoinducer 2-binding protein LsrB" evidence="7">
    <location>
        <begin position="28"/>
        <end position="352"/>
    </location>
</feature>
<name>C8WTL4_ALIAD</name>
<dbReference type="GO" id="GO:0043190">
    <property type="term" value="C:ATP-binding cassette (ABC) transporter complex"/>
    <property type="evidence" value="ECO:0007669"/>
    <property type="project" value="InterPro"/>
</dbReference>
<dbReference type="STRING" id="521098.Aaci_0711"/>
<protein>
    <recommendedName>
        <fullName evidence="3">Autoinducer 2-binding protein LsrB</fullName>
    </recommendedName>
</protein>
<comment type="subunit">
    <text evidence="2">The complex is composed of two ATP-binding proteins (LsrA), two transmembrane proteins (LsrC and LsrD) and a solute-binding protein (LsrB).</text>
</comment>
<evidence type="ECO:0000256" key="3">
    <source>
        <dbReference type="ARBA" id="ARBA00014452"/>
    </source>
</evidence>
<comment type="subcellular location">
    <subcellularLocation>
        <location evidence="1">Cell envelope</location>
    </subcellularLocation>
</comment>
<feature type="domain" description="Periplasmic binding protein" evidence="8">
    <location>
        <begin position="55"/>
        <end position="312"/>
    </location>
</feature>
<reference evidence="9 10" key="2">
    <citation type="journal article" date="2010" name="Stand. Genomic Sci.">
        <title>Complete genome sequence of Alicyclobacillus acidocaldarius type strain (104-IA).</title>
        <authorList>
            <person name="Mavromatis K."/>
            <person name="Sikorski J."/>
            <person name="Lapidus A."/>
            <person name="Glavina Del Rio T."/>
            <person name="Copeland A."/>
            <person name="Tice H."/>
            <person name="Cheng J.F."/>
            <person name="Lucas S."/>
            <person name="Chen F."/>
            <person name="Nolan M."/>
            <person name="Bruce D."/>
            <person name="Goodwin L."/>
            <person name="Pitluck S."/>
            <person name="Ivanova N."/>
            <person name="Ovchinnikova G."/>
            <person name="Pati A."/>
            <person name="Chen A."/>
            <person name="Palaniappan K."/>
            <person name="Land M."/>
            <person name="Hauser L."/>
            <person name="Chang Y.J."/>
            <person name="Jeffries C.D."/>
            <person name="Chain P."/>
            <person name="Meincke L."/>
            <person name="Sims D."/>
            <person name="Chertkov O."/>
            <person name="Han C."/>
            <person name="Brettin T."/>
            <person name="Detter J.C."/>
            <person name="Wahrenburg C."/>
            <person name="Rohde M."/>
            <person name="Pukall R."/>
            <person name="Goker M."/>
            <person name="Bristow J."/>
            <person name="Eisen J.A."/>
            <person name="Markowitz V."/>
            <person name="Hugenholtz P."/>
            <person name="Klenk H.P."/>
            <person name="Kyrpides N.C."/>
        </authorList>
    </citation>
    <scope>NUCLEOTIDE SEQUENCE [LARGE SCALE GENOMIC DNA]</scope>
    <source>
        <strain evidence="10">ATCC 27009 / DSM 446 / BCRC 14685 / JCM 5260 / KCTC 1825 / NBRC 15652 / NCIMB 11725 / NRRL B-14509 / 104-IA</strain>
    </source>
</reference>
<reference evidence="10" key="1">
    <citation type="submission" date="2009-09" db="EMBL/GenBank/DDBJ databases">
        <title>The complete chromosome of Alicyclobacillus acidocaldarius subsp. acidocaldarius DSM 446.</title>
        <authorList>
            <consortium name="US DOE Joint Genome Institute (JGI-PGF)"/>
            <person name="Lucas S."/>
            <person name="Copeland A."/>
            <person name="Lapidus A."/>
            <person name="Glavina del Rio T."/>
            <person name="Dalin E."/>
            <person name="Tice H."/>
            <person name="Bruce D."/>
            <person name="Goodwin L."/>
            <person name="Pitluck S."/>
            <person name="Kyrpides N."/>
            <person name="Mavromatis K."/>
            <person name="Ivanova N."/>
            <person name="Ovchinnikova G."/>
            <person name="Chertkov O."/>
            <person name="Sims D."/>
            <person name="Brettin T."/>
            <person name="Detter J.C."/>
            <person name="Han C."/>
            <person name="Larimer F."/>
            <person name="Land M."/>
            <person name="Hauser L."/>
            <person name="Markowitz V."/>
            <person name="Cheng J.-F."/>
            <person name="Hugenholtz P."/>
            <person name="Woyke T."/>
            <person name="Wu D."/>
            <person name="Pukall R."/>
            <person name="Klenk H.-P."/>
            <person name="Eisen J.A."/>
        </authorList>
    </citation>
    <scope>NUCLEOTIDE SEQUENCE [LARGE SCALE GENOMIC DNA]</scope>
    <source>
        <strain evidence="10">ATCC 27009 / DSM 446 / BCRC 14685 / JCM 5260 / KCTC 1825 / NBRC 15652 / NCIMB 11725 / NRRL B-14509 / 104-IA</strain>
    </source>
</reference>
<evidence type="ECO:0000256" key="6">
    <source>
        <dbReference type="ARBA" id="ARBA00025060"/>
    </source>
</evidence>
<evidence type="ECO:0000256" key="2">
    <source>
        <dbReference type="ARBA" id="ARBA00011262"/>
    </source>
</evidence>
<organism evidence="9 10">
    <name type="scientific">Alicyclobacillus acidocaldarius subsp. acidocaldarius (strain ATCC 27009 / DSM 446 / BCRC 14685 / JCM 5260 / KCTC 1825 / NBRC 15652 / NCIMB 11725 / NRRL B-14509 / 104-IA)</name>
    <name type="common">Bacillus acidocaldarius</name>
    <dbReference type="NCBI Taxonomy" id="521098"/>
    <lineage>
        <taxon>Bacteria</taxon>
        <taxon>Bacillati</taxon>
        <taxon>Bacillota</taxon>
        <taxon>Bacilli</taxon>
        <taxon>Bacillales</taxon>
        <taxon>Alicyclobacillaceae</taxon>
        <taxon>Alicyclobacillus</taxon>
    </lineage>
</organism>
<accession>C8WTL4</accession>
<gene>
    <name evidence="9" type="ordered locus">Aaci_0711</name>
</gene>
<dbReference type="InterPro" id="IPR028082">
    <property type="entry name" value="Peripla_BP_I"/>
</dbReference>
<dbReference type="InterPro" id="IPR050555">
    <property type="entry name" value="Bact_Solute-Bind_Prot2"/>
</dbReference>
<dbReference type="CDD" id="cd20003">
    <property type="entry name" value="PBP1_LsrB_Quorum_Sensing"/>
    <property type="match status" value="1"/>
</dbReference>
<dbReference type="PANTHER" id="PTHR30036">
    <property type="entry name" value="D-XYLOSE-BINDING PERIPLASMIC PROTEIN"/>
    <property type="match status" value="1"/>
</dbReference>
<dbReference type="AlphaFoldDB" id="C8WTL4"/>
<keyword evidence="9" id="KW-0813">Transport</keyword>
<evidence type="ECO:0000256" key="4">
    <source>
        <dbReference type="ARBA" id="ARBA00022729"/>
    </source>
</evidence>
<dbReference type="Proteomes" id="UP000001917">
    <property type="component" value="Chromosome"/>
</dbReference>
<evidence type="ECO:0000313" key="9">
    <source>
        <dbReference type="EMBL" id="ACV57756.1"/>
    </source>
</evidence>
<comment type="function">
    <text evidence="6">Part of the ABC transporter complex LsrABCD involved in autoinducer 2 (AI-2) import. Binds AI-2 and delivers it to the LsrC and LsrD permeases.</text>
</comment>
<dbReference type="GO" id="GO:0030246">
    <property type="term" value="F:carbohydrate binding"/>
    <property type="evidence" value="ECO:0007669"/>
    <property type="project" value="TreeGrafter"/>
</dbReference>
<sequence>MKLRTKKAKHKALGGLAAAALVATVTGCGTVATTASTPNSNAGSAAASSSKPIKVAFIPKEIGIPYFTGADQGAQSVAPKLHIQLTYNGPTQASAADQVSMINSYVAQGYNVIAVSANDPTSLAPALESAMRRGVKVITWDSDVIPSARQFFVDQATAQGIGTTLVQITAEHFKSQKNVEVGILSSTPTNPNQNAWIAVMKQAIQSKYKNLHIVTIQYDQEQPDVGLTAAENMLRAYPQMKAIISPDSVGVPAAAEAVEKLGLKGKVFVTGLADPIQMKQYVNDGTVQEFVLWDVPKLGALTMYVARAVVDGTMPVNGTFKCALGSFKVQNRVVLLGNPTIFNKSNINNANY</sequence>
<dbReference type="InterPro" id="IPR025997">
    <property type="entry name" value="SBP_2_dom"/>
</dbReference>
<dbReference type="Gene3D" id="3.40.50.2300">
    <property type="match status" value="2"/>
</dbReference>
<keyword evidence="9" id="KW-0762">Sugar transport</keyword>
<dbReference type="eggNOG" id="COG1879">
    <property type="taxonomic scope" value="Bacteria"/>
</dbReference>
<proteinExistence type="predicted"/>